<organism evidence="2 3">
    <name type="scientific">Saccharospirillum salsuginis</name>
    <dbReference type="NCBI Taxonomy" id="418750"/>
    <lineage>
        <taxon>Bacteria</taxon>
        <taxon>Pseudomonadati</taxon>
        <taxon>Pseudomonadota</taxon>
        <taxon>Gammaproteobacteria</taxon>
        <taxon>Oceanospirillales</taxon>
        <taxon>Saccharospirillaceae</taxon>
        <taxon>Saccharospirillum</taxon>
    </lineage>
</organism>
<name>A0A918K9K9_9GAMM</name>
<evidence type="ECO:0000313" key="2">
    <source>
        <dbReference type="EMBL" id="GGX54930.1"/>
    </source>
</evidence>
<sequence>MKLKHLIVATAVASLGSVSAASGDHYADFPVTLNGYDGDATTSVAYTGQMARHVLHNSLKKLAGSGTGDNADELLEQMLAYFEGGDSLDIIDPASKSGFAIKQSEVDAISTGKNLSGKAYGGYVTGWPGQMTGAEVLRFMIEKAAETEGGYDPVNGYNYAQLISKFAMGAVFYNQAVDNYLDERIEGDVKPNDKPYGEGDHYTGKEHVWDEGFGYFGAPAHALSLDAATAYSIAKQDPDVFDEADYNGDGVVDLVTEMTYAHAYYAANADKGGQSNYLNTIMQAFIDGRQLIADADGEKLSDDELDQLQGYADTIKSNWERVIAEAAFKYAGSVYSDAMALHEAVEEGDSVVDLMPTYVKHWGELKGFALSLQTGGKDLGSVGVQLDRLIGFGPVLLGSTQVTGIDGDGDYIQSESITLKEYALNMLEVQKLLSQNFHLVARSNDRLGNLESLSEQLESGANVEND</sequence>
<evidence type="ECO:0008006" key="4">
    <source>
        <dbReference type="Google" id="ProtNLM"/>
    </source>
</evidence>
<dbReference type="RefSeq" id="WP_189608692.1">
    <property type="nucleotide sequence ID" value="NZ_BMXR01000005.1"/>
</dbReference>
<keyword evidence="3" id="KW-1185">Reference proteome</keyword>
<accession>A0A918K9K9</accession>
<dbReference type="InterPro" id="IPR032331">
    <property type="entry name" value="DUF4856"/>
</dbReference>
<reference evidence="2" key="1">
    <citation type="journal article" date="2014" name="Int. J. Syst. Evol. Microbiol.">
        <title>Complete genome sequence of Corynebacterium casei LMG S-19264T (=DSM 44701T), isolated from a smear-ripened cheese.</title>
        <authorList>
            <consortium name="US DOE Joint Genome Institute (JGI-PGF)"/>
            <person name="Walter F."/>
            <person name="Albersmeier A."/>
            <person name="Kalinowski J."/>
            <person name="Ruckert C."/>
        </authorList>
    </citation>
    <scope>NUCLEOTIDE SEQUENCE</scope>
    <source>
        <strain evidence="2">KCTC 22169</strain>
    </source>
</reference>
<feature type="chain" id="PRO_5038069867" description="DUF4856 domain-containing protein" evidence="1">
    <location>
        <begin position="21"/>
        <end position="466"/>
    </location>
</feature>
<dbReference type="Pfam" id="PF16148">
    <property type="entry name" value="DUF4856"/>
    <property type="match status" value="1"/>
</dbReference>
<protein>
    <recommendedName>
        <fullName evidence="4">DUF4856 domain-containing protein</fullName>
    </recommendedName>
</protein>
<evidence type="ECO:0000256" key="1">
    <source>
        <dbReference type="SAM" id="SignalP"/>
    </source>
</evidence>
<dbReference type="AlphaFoldDB" id="A0A918K9K9"/>
<reference evidence="2" key="2">
    <citation type="submission" date="2020-09" db="EMBL/GenBank/DDBJ databases">
        <authorList>
            <person name="Sun Q."/>
            <person name="Kim S."/>
        </authorList>
    </citation>
    <scope>NUCLEOTIDE SEQUENCE</scope>
    <source>
        <strain evidence="2">KCTC 22169</strain>
    </source>
</reference>
<keyword evidence="1" id="KW-0732">Signal</keyword>
<evidence type="ECO:0000313" key="3">
    <source>
        <dbReference type="Proteomes" id="UP000626148"/>
    </source>
</evidence>
<gene>
    <name evidence="2" type="ORF">GCM10007392_23060</name>
</gene>
<feature type="signal peptide" evidence="1">
    <location>
        <begin position="1"/>
        <end position="20"/>
    </location>
</feature>
<proteinExistence type="predicted"/>
<dbReference type="Proteomes" id="UP000626148">
    <property type="component" value="Unassembled WGS sequence"/>
</dbReference>
<comment type="caution">
    <text evidence="2">The sequence shown here is derived from an EMBL/GenBank/DDBJ whole genome shotgun (WGS) entry which is preliminary data.</text>
</comment>
<dbReference type="EMBL" id="BMXR01000005">
    <property type="protein sequence ID" value="GGX54930.1"/>
    <property type="molecule type" value="Genomic_DNA"/>
</dbReference>